<keyword evidence="1" id="KW-0812">Transmembrane</keyword>
<name>A0A453R4I6_AEGTS</name>
<keyword evidence="3" id="KW-1185">Reference proteome</keyword>
<dbReference type="Proteomes" id="UP000015105">
    <property type="component" value="Chromosome 7D"/>
</dbReference>
<reference evidence="2" key="3">
    <citation type="journal article" date="2017" name="Nature">
        <title>Genome sequence of the progenitor of the wheat D genome Aegilops tauschii.</title>
        <authorList>
            <person name="Luo M.C."/>
            <person name="Gu Y.Q."/>
            <person name="Puiu D."/>
            <person name="Wang H."/>
            <person name="Twardziok S.O."/>
            <person name="Deal K.R."/>
            <person name="Huo N."/>
            <person name="Zhu T."/>
            <person name="Wang L."/>
            <person name="Wang Y."/>
            <person name="McGuire P.E."/>
            <person name="Liu S."/>
            <person name="Long H."/>
            <person name="Ramasamy R.K."/>
            <person name="Rodriguez J.C."/>
            <person name="Van S.L."/>
            <person name="Yuan L."/>
            <person name="Wang Z."/>
            <person name="Xia Z."/>
            <person name="Xiao L."/>
            <person name="Anderson O.D."/>
            <person name="Ouyang S."/>
            <person name="Liang Y."/>
            <person name="Zimin A.V."/>
            <person name="Pertea G."/>
            <person name="Qi P."/>
            <person name="Bennetzen J.L."/>
            <person name="Dai X."/>
            <person name="Dawson M.W."/>
            <person name="Muller H.G."/>
            <person name="Kugler K."/>
            <person name="Rivarola-Duarte L."/>
            <person name="Spannagl M."/>
            <person name="Mayer K.F.X."/>
            <person name="Lu F.H."/>
            <person name="Bevan M.W."/>
            <person name="Leroy P."/>
            <person name="Li P."/>
            <person name="You F.M."/>
            <person name="Sun Q."/>
            <person name="Liu Z."/>
            <person name="Lyons E."/>
            <person name="Wicker T."/>
            <person name="Salzberg S.L."/>
            <person name="Devos K.M."/>
            <person name="Dvorak J."/>
        </authorList>
    </citation>
    <scope>NUCLEOTIDE SEQUENCE [LARGE SCALE GENOMIC DNA]</scope>
    <source>
        <strain evidence="2">cv. AL8/78</strain>
    </source>
</reference>
<feature type="transmembrane region" description="Helical" evidence="1">
    <location>
        <begin position="12"/>
        <end position="34"/>
    </location>
</feature>
<feature type="transmembrane region" description="Helical" evidence="1">
    <location>
        <begin position="69"/>
        <end position="86"/>
    </location>
</feature>
<evidence type="ECO:0000256" key="1">
    <source>
        <dbReference type="SAM" id="Phobius"/>
    </source>
</evidence>
<dbReference type="EnsemblPlants" id="AET7Gv20458400.6">
    <property type="protein sequence ID" value="AET7Gv20458400.6"/>
    <property type="gene ID" value="AET7Gv20458400"/>
</dbReference>
<reference evidence="3" key="1">
    <citation type="journal article" date="2014" name="Science">
        <title>Ancient hybridizations among the ancestral genomes of bread wheat.</title>
        <authorList>
            <consortium name="International Wheat Genome Sequencing Consortium,"/>
            <person name="Marcussen T."/>
            <person name="Sandve S.R."/>
            <person name="Heier L."/>
            <person name="Spannagl M."/>
            <person name="Pfeifer M."/>
            <person name="Jakobsen K.S."/>
            <person name="Wulff B.B."/>
            <person name="Steuernagel B."/>
            <person name="Mayer K.F."/>
            <person name="Olsen O.A."/>
        </authorList>
    </citation>
    <scope>NUCLEOTIDE SEQUENCE [LARGE SCALE GENOMIC DNA]</scope>
    <source>
        <strain evidence="3">cv. AL8/78</strain>
    </source>
</reference>
<accession>A0A453R4I6</accession>
<proteinExistence type="predicted"/>
<evidence type="ECO:0000313" key="2">
    <source>
        <dbReference type="EnsemblPlants" id="AET7Gv20458400.6"/>
    </source>
</evidence>
<reference evidence="3" key="2">
    <citation type="journal article" date="2017" name="Nat. Plants">
        <title>The Aegilops tauschii genome reveals multiple impacts of transposons.</title>
        <authorList>
            <person name="Zhao G."/>
            <person name="Zou C."/>
            <person name="Li K."/>
            <person name="Wang K."/>
            <person name="Li T."/>
            <person name="Gao L."/>
            <person name="Zhang X."/>
            <person name="Wang H."/>
            <person name="Yang Z."/>
            <person name="Liu X."/>
            <person name="Jiang W."/>
            <person name="Mao L."/>
            <person name="Kong X."/>
            <person name="Jiao Y."/>
            <person name="Jia J."/>
        </authorList>
    </citation>
    <scope>NUCLEOTIDE SEQUENCE [LARGE SCALE GENOMIC DNA]</scope>
    <source>
        <strain evidence="3">cv. AL8/78</strain>
    </source>
</reference>
<reference evidence="2" key="5">
    <citation type="journal article" date="2021" name="G3 (Bethesda)">
        <title>Aegilops tauschii genome assembly Aet v5.0 features greater sequence contiguity and improved annotation.</title>
        <authorList>
            <person name="Wang L."/>
            <person name="Zhu T."/>
            <person name="Rodriguez J.C."/>
            <person name="Deal K.R."/>
            <person name="Dubcovsky J."/>
            <person name="McGuire P.E."/>
            <person name="Lux T."/>
            <person name="Spannagl M."/>
            <person name="Mayer K.F.X."/>
            <person name="Baldrich P."/>
            <person name="Meyers B.C."/>
            <person name="Huo N."/>
            <person name="Gu Y.Q."/>
            <person name="Zhou H."/>
            <person name="Devos K.M."/>
            <person name="Bennetzen J.L."/>
            <person name="Unver T."/>
            <person name="Budak H."/>
            <person name="Gulick P.J."/>
            <person name="Galiba G."/>
            <person name="Kalapos B."/>
            <person name="Nelson D.R."/>
            <person name="Li P."/>
            <person name="You F.M."/>
            <person name="Luo M.C."/>
            <person name="Dvorak J."/>
        </authorList>
    </citation>
    <scope>NUCLEOTIDE SEQUENCE [LARGE SCALE GENOMIC DNA]</scope>
    <source>
        <strain evidence="2">cv. AL8/78</strain>
    </source>
</reference>
<keyword evidence="1" id="KW-0472">Membrane</keyword>
<reference evidence="2" key="4">
    <citation type="submission" date="2019-03" db="UniProtKB">
        <authorList>
            <consortium name="EnsemblPlants"/>
        </authorList>
    </citation>
    <scope>IDENTIFICATION</scope>
</reference>
<evidence type="ECO:0000313" key="3">
    <source>
        <dbReference type="Proteomes" id="UP000015105"/>
    </source>
</evidence>
<dbReference type="AlphaFoldDB" id="A0A453R4I6"/>
<protein>
    <submittedName>
        <fullName evidence="2">Uncharacterized protein</fullName>
    </submittedName>
</protein>
<sequence>VLTLPYPDRCSLVGLVCKQSFICRTTFVVLFYSLHHMVVIKMKFRTGFTSSYLLVETYRSELIAENMKSQNFMIGLGFVMLIYLMLSKTLS</sequence>
<keyword evidence="1" id="KW-1133">Transmembrane helix</keyword>
<organism evidence="2 3">
    <name type="scientific">Aegilops tauschii subsp. strangulata</name>
    <name type="common">Goatgrass</name>
    <dbReference type="NCBI Taxonomy" id="200361"/>
    <lineage>
        <taxon>Eukaryota</taxon>
        <taxon>Viridiplantae</taxon>
        <taxon>Streptophyta</taxon>
        <taxon>Embryophyta</taxon>
        <taxon>Tracheophyta</taxon>
        <taxon>Spermatophyta</taxon>
        <taxon>Magnoliopsida</taxon>
        <taxon>Liliopsida</taxon>
        <taxon>Poales</taxon>
        <taxon>Poaceae</taxon>
        <taxon>BOP clade</taxon>
        <taxon>Pooideae</taxon>
        <taxon>Triticodae</taxon>
        <taxon>Triticeae</taxon>
        <taxon>Triticinae</taxon>
        <taxon>Aegilops</taxon>
    </lineage>
</organism>
<dbReference type="Gramene" id="AET7Gv20458400.6">
    <property type="protein sequence ID" value="AET7Gv20458400.6"/>
    <property type="gene ID" value="AET7Gv20458400"/>
</dbReference>